<dbReference type="EMBL" id="AP024702">
    <property type="protein sequence ID" value="BCX48296.1"/>
    <property type="molecule type" value="Genomic_DNA"/>
</dbReference>
<evidence type="ECO:0000313" key="3">
    <source>
        <dbReference type="Proteomes" id="UP001374893"/>
    </source>
</evidence>
<organism evidence="2 3">
    <name type="scientific">Haloferula helveola</name>
    <dbReference type="NCBI Taxonomy" id="490095"/>
    <lineage>
        <taxon>Bacteria</taxon>
        <taxon>Pseudomonadati</taxon>
        <taxon>Verrucomicrobiota</taxon>
        <taxon>Verrucomicrobiia</taxon>
        <taxon>Verrucomicrobiales</taxon>
        <taxon>Verrucomicrobiaceae</taxon>
        <taxon>Haloferula</taxon>
    </lineage>
</organism>
<dbReference type="Proteomes" id="UP001374893">
    <property type="component" value="Chromosome"/>
</dbReference>
<dbReference type="SMART" id="SM01321">
    <property type="entry name" value="Y1_Tnp"/>
    <property type="match status" value="1"/>
</dbReference>
<dbReference type="InterPro" id="IPR052715">
    <property type="entry name" value="RAYT_transposase"/>
</dbReference>
<dbReference type="RefSeq" id="WP_338684416.1">
    <property type="nucleotide sequence ID" value="NZ_AP024702.1"/>
</dbReference>
<feature type="domain" description="Transposase IS200-like" evidence="1">
    <location>
        <begin position="19"/>
        <end position="128"/>
    </location>
</feature>
<reference evidence="2 3" key="1">
    <citation type="submission" date="2021-06" db="EMBL/GenBank/DDBJ databases">
        <title>Complete genome of Haloferula helveola possessing various polysaccharide degrading enzymes.</title>
        <authorList>
            <person name="Takami H."/>
            <person name="Huang C."/>
            <person name="Hamasaki K."/>
        </authorList>
    </citation>
    <scope>NUCLEOTIDE SEQUENCE [LARGE SCALE GENOMIC DNA]</scope>
    <source>
        <strain evidence="2 3">CN-1</strain>
    </source>
</reference>
<keyword evidence="3" id="KW-1185">Reference proteome</keyword>
<gene>
    <name evidence="2" type="ORF">HAHE_22040</name>
</gene>
<dbReference type="PANTHER" id="PTHR36966:SF1">
    <property type="entry name" value="REP-ASSOCIATED TYROSINE TRANSPOSASE"/>
    <property type="match status" value="1"/>
</dbReference>
<dbReference type="InterPro" id="IPR036515">
    <property type="entry name" value="Transposase_17_sf"/>
</dbReference>
<sequence>MPDFRRKRLGHDVPFWIDPTQEAFFITINSAPRGRNQLAKPEIWEVLCESVEFREQREEWKWCLFLAMPDHLHGIISFPAGFALRASVAAWKRWLARNHDIRWQDGFFDHRLRSPESASQKANYSLENPIRAGLAAERDDWPYVRDRRR</sequence>
<dbReference type="Gene3D" id="3.30.70.1290">
    <property type="entry name" value="Transposase IS200-like"/>
    <property type="match status" value="1"/>
</dbReference>
<dbReference type="PANTHER" id="PTHR36966">
    <property type="entry name" value="REP-ASSOCIATED TYROSINE TRANSPOSASE"/>
    <property type="match status" value="1"/>
</dbReference>
<protein>
    <submittedName>
        <fullName evidence="2">Transposase</fullName>
    </submittedName>
</protein>
<accession>A0ABM7RG49</accession>
<evidence type="ECO:0000259" key="1">
    <source>
        <dbReference type="SMART" id="SM01321"/>
    </source>
</evidence>
<dbReference type="InterPro" id="IPR002686">
    <property type="entry name" value="Transposase_17"/>
</dbReference>
<proteinExistence type="predicted"/>
<name>A0ABM7RG49_9BACT</name>
<evidence type="ECO:0000313" key="2">
    <source>
        <dbReference type="EMBL" id="BCX48296.1"/>
    </source>
</evidence>
<dbReference type="SUPFAM" id="SSF143422">
    <property type="entry name" value="Transposase IS200-like"/>
    <property type="match status" value="1"/>
</dbReference>